<keyword evidence="2" id="KW-1185">Reference proteome</keyword>
<dbReference type="RefSeq" id="WP_074488488.1">
    <property type="nucleotide sequence ID" value="NZ_FPAM01000002.1"/>
</dbReference>
<evidence type="ECO:0000313" key="1">
    <source>
        <dbReference type="EMBL" id="OKS85692.1"/>
    </source>
</evidence>
<dbReference type="Proteomes" id="UP000186720">
    <property type="component" value="Unassembled WGS sequence"/>
</dbReference>
<dbReference type="AlphaFoldDB" id="A0A1Q5ZV85"/>
<gene>
    <name evidence="1" type="ORF">RG47T_1138</name>
</gene>
<sequence length="142" mass="16564">MVEKLKEKLWAFIVHNNPDLMLNLQEEYSVTKYLEEKVNGIIPMIEALLAEGKPQYVIEELCLSAMTAELKPSKFLYIRSVIEEEFPDDFKRLQEDGVLTYEVVNLIEACQDAFEAFGFSEETQDDRHLRYAIIAQVHDYLL</sequence>
<accession>A0A1Q5ZV85</accession>
<dbReference type="STRING" id="1302689.RG47T_1138"/>
<proteinExistence type="predicted"/>
<reference evidence="1 2" key="1">
    <citation type="submission" date="2016-11" db="EMBL/GenBank/DDBJ databases">
        <title>Whole Genome Sequencing of Mucilaginibacter polytrichastri RG4-7(T) isolated from the moss sample.</title>
        <authorList>
            <person name="Li Y."/>
        </authorList>
    </citation>
    <scope>NUCLEOTIDE SEQUENCE [LARGE SCALE GENOMIC DNA]</scope>
    <source>
        <strain evidence="1 2">RG4-7</strain>
    </source>
</reference>
<comment type="caution">
    <text evidence="1">The sequence shown here is derived from an EMBL/GenBank/DDBJ whole genome shotgun (WGS) entry which is preliminary data.</text>
</comment>
<dbReference type="EMBL" id="MPPL01000001">
    <property type="protein sequence ID" value="OKS85692.1"/>
    <property type="molecule type" value="Genomic_DNA"/>
</dbReference>
<organism evidence="1 2">
    <name type="scientific">Mucilaginibacter polytrichastri</name>
    <dbReference type="NCBI Taxonomy" id="1302689"/>
    <lineage>
        <taxon>Bacteria</taxon>
        <taxon>Pseudomonadati</taxon>
        <taxon>Bacteroidota</taxon>
        <taxon>Sphingobacteriia</taxon>
        <taxon>Sphingobacteriales</taxon>
        <taxon>Sphingobacteriaceae</taxon>
        <taxon>Mucilaginibacter</taxon>
    </lineage>
</organism>
<name>A0A1Q5ZV85_9SPHI</name>
<dbReference type="OrthoDB" id="660922at2"/>
<evidence type="ECO:0008006" key="3">
    <source>
        <dbReference type="Google" id="ProtNLM"/>
    </source>
</evidence>
<protein>
    <recommendedName>
        <fullName evidence="3">DUF1896 domain-containing protein</fullName>
    </recommendedName>
</protein>
<evidence type="ECO:0000313" key="2">
    <source>
        <dbReference type="Proteomes" id="UP000186720"/>
    </source>
</evidence>